<dbReference type="EMBL" id="RQZC01000014">
    <property type="protein sequence ID" value="RRD28888.1"/>
    <property type="molecule type" value="Genomic_DNA"/>
</dbReference>
<gene>
    <name evidence="2" type="ORF">EII10_08555</name>
</gene>
<dbReference type="AlphaFoldDB" id="A0A3P1V4Z8"/>
<dbReference type="RefSeq" id="WP_124934093.1">
    <property type="nucleotide sequence ID" value="NZ_RQZC01000014.1"/>
</dbReference>
<sequence>MSAEAGETGENHWADLERRVAALEEAVRGWGRPGGPGHAGAGPVGEQEPSGPQAGAAGAAPSSASVPEPEVLWALKGLHERVEDPGAVMLLGHVLLPSGTRAEWQEGALSAELLEAEWQDCAEALASLGHPVRLSILRRILVTPATAQELVGEEGVGTSGQVYHHLRQLTAAGWLRSVGGGRYEVPVARVIPLLAIILGARR</sequence>
<name>A0A3P1V4Z8_9ACTO</name>
<reference evidence="2 3" key="1">
    <citation type="submission" date="2018-11" db="EMBL/GenBank/DDBJ databases">
        <title>Genomes From Bacteria Associated with the Canine Oral Cavity: a Test Case for Automated Genome-Based Taxonomic Assignment.</title>
        <authorList>
            <person name="Coil D.A."/>
            <person name="Jospin G."/>
            <person name="Darling A.E."/>
            <person name="Wallis C."/>
            <person name="Davis I.J."/>
            <person name="Harris S."/>
            <person name="Eisen J.A."/>
            <person name="Holcombe L.J."/>
            <person name="O'Flynn C."/>
        </authorList>
    </citation>
    <scope>NUCLEOTIDE SEQUENCE [LARGE SCALE GENOMIC DNA]</scope>
    <source>
        <strain evidence="2 3">OH5050</strain>
    </source>
</reference>
<dbReference type="Gene3D" id="1.10.10.10">
    <property type="entry name" value="Winged helix-like DNA-binding domain superfamily/Winged helix DNA-binding domain"/>
    <property type="match status" value="1"/>
</dbReference>
<dbReference type="Proteomes" id="UP000271272">
    <property type="component" value="Unassembled WGS sequence"/>
</dbReference>
<dbReference type="InterPro" id="IPR036390">
    <property type="entry name" value="WH_DNA-bd_sf"/>
</dbReference>
<evidence type="ECO:0000256" key="1">
    <source>
        <dbReference type="SAM" id="MobiDB-lite"/>
    </source>
</evidence>
<accession>A0A3P1V4Z8</accession>
<dbReference type="SUPFAM" id="SSF46785">
    <property type="entry name" value="Winged helix' DNA-binding domain"/>
    <property type="match status" value="1"/>
</dbReference>
<feature type="compositionally biased region" description="Gly residues" evidence="1">
    <location>
        <begin position="31"/>
        <end position="43"/>
    </location>
</feature>
<feature type="region of interest" description="Disordered" evidence="1">
    <location>
        <begin position="28"/>
        <end position="64"/>
    </location>
</feature>
<protein>
    <submittedName>
        <fullName evidence="2">ArsR family transcriptional regulator</fullName>
    </submittedName>
</protein>
<feature type="compositionally biased region" description="Low complexity" evidence="1">
    <location>
        <begin position="44"/>
        <end position="64"/>
    </location>
</feature>
<keyword evidence="3" id="KW-1185">Reference proteome</keyword>
<organism evidence="2 3">
    <name type="scientific">Actinomyces bowdenii</name>
    <dbReference type="NCBI Taxonomy" id="131109"/>
    <lineage>
        <taxon>Bacteria</taxon>
        <taxon>Bacillati</taxon>
        <taxon>Actinomycetota</taxon>
        <taxon>Actinomycetes</taxon>
        <taxon>Actinomycetales</taxon>
        <taxon>Actinomycetaceae</taxon>
        <taxon>Actinomyces</taxon>
    </lineage>
</organism>
<evidence type="ECO:0000313" key="2">
    <source>
        <dbReference type="EMBL" id="RRD28888.1"/>
    </source>
</evidence>
<dbReference type="CDD" id="cd00090">
    <property type="entry name" value="HTH_ARSR"/>
    <property type="match status" value="1"/>
</dbReference>
<dbReference type="OrthoDB" id="3730926at2"/>
<evidence type="ECO:0000313" key="3">
    <source>
        <dbReference type="Proteomes" id="UP000271272"/>
    </source>
</evidence>
<dbReference type="InterPro" id="IPR036388">
    <property type="entry name" value="WH-like_DNA-bd_sf"/>
</dbReference>
<dbReference type="InterPro" id="IPR011991">
    <property type="entry name" value="ArsR-like_HTH"/>
</dbReference>
<proteinExistence type="predicted"/>
<comment type="caution">
    <text evidence="2">The sequence shown here is derived from an EMBL/GenBank/DDBJ whole genome shotgun (WGS) entry which is preliminary data.</text>
</comment>